<feature type="compositionally biased region" description="Basic residues" evidence="7">
    <location>
        <begin position="285"/>
        <end position="294"/>
    </location>
</feature>
<keyword evidence="6" id="KW-1003">Cell membrane</keyword>
<evidence type="ECO:0000313" key="9">
    <source>
        <dbReference type="Proteomes" id="UP000231586"/>
    </source>
</evidence>
<dbReference type="Pfam" id="PF02104">
    <property type="entry name" value="SURF1"/>
    <property type="match status" value="1"/>
</dbReference>
<dbReference type="RefSeq" id="WP_245858826.1">
    <property type="nucleotide sequence ID" value="NZ_PGTZ01000001.1"/>
</dbReference>
<dbReference type="PANTHER" id="PTHR23427">
    <property type="entry name" value="SURFEIT LOCUS PROTEIN"/>
    <property type="match status" value="1"/>
</dbReference>
<keyword evidence="9" id="KW-1185">Reference proteome</keyword>
<feature type="transmembrane region" description="Helical" evidence="6">
    <location>
        <begin position="14"/>
        <end position="36"/>
    </location>
</feature>
<evidence type="ECO:0000256" key="1">
    <source>
        <dbReference type="ARBA" id="ARBA00004370"/>
    </source>
</evidence>
<evidence type="ECO:0000256" key="5">
    <source>
        <dbReference type="ARBA" id="ARBA00023136"/>
    </source>
</evidence>
<dbReference type="GO" id="GO:0005886">
    <property type="term" value="C:plasma membrane"/>
    <property type="evidence" value="ECO:0007669"/>
    <property type="project" value="UniProtKB-SubCell"/>
</dbReference>
<dbReference type="InterPro" id="IPR045214">
    <property type="entry name" value="Surf1/Surf4"/>
</dbReference>
<feature type="region of interest" description="Disordered" evidence="7">
    <location>
        <begin position="283"/>
        <end position="302"/>
    </location>
</feature>
<dbReference type="AlphaFoldDB" id="A0A2M8WWF3"/>
<organism evidence="8 9">
    <name type="scientific">Luteimicrobium subarcticum</name>
    <dbReference type="NCBI Taxonomy" id="620910"/>
    <lineage>
        <taxon>Bacteria</taxon>
        <taxon>Bacillati</taxon>
        <taxon>Actinomycetota</taxon>
        <taxon>Actinomycetes</taxon>
        <taxon>Micrococcales</taxon>
        <taxon>Luteimicrobium</taxon>
    </lineage>
</organism>
<gene>
    <name evidence="8" type="ORF">CLV34_0021</name>
</gene>
<name>A0A2M8WWF3_9MICO</name>
<keyword evidence="4 6" id="KW-1133">Transmembrane helix</keyword>
<comment type="caution">
    <text evidence="8">The sequence shown here is derived from an EMBL/GenBank/DDBJ whole genome shotgun (WGS) entry which is preliminary data.</text>
</comment>
<dbReference type="InterPro" id="IPR002994">
    <property type="entry name" value="Surf1/Shy1"/>
</dbReference>
<dbReference type="PANTHER" id="PTHR23427:SF2">
    <property type="entry name" value="SURFEIT LOCUS PROTEIN 1"/>
    <property type="match status" value="1"/>
</dbReference>
<comment type="subcellular location">
    <subcellularLocation>
        <location evidence="6">Cell membrane</location>
        <topology evidence="6">Multi-pass membrane protein</topology>
    </subcellularLocation>
    <subcellularLocation>
        <location evidence="1">Membrane</location>
    </subcellularLocation>
</comment>
<evidence type="ECO:0000313" key="8">
    <source>
        <dbReference type="EMBL" id="PJI95258.1"/>
    </source>
</evidence>
<dbReference type="Proteomes" id="UP000231586">
    <property type="component" value="Unassembled WGS sequence"/>
</dbReference>
<evidence type="ECO:0000256" key="2">
    <source>
        <dbReference type="ARBA" id="ARBA00007165"/>
    </source>
</evidence>
<comment type="similarity">
    <text evidence="2 6">Belongs to the SURF1 family.</text>
</comment>
<keyword evidence="5 6" id="KW-0472">Membrane</keyword>
<proteinExistence type="inferred from homology"/>
<evidence type="ECO:0000256" key="3">
    <source>
        <dbReference type="ARBA" id="ARBA00022692"/>
    </source>
</evidence>
<dbReference type="CDD" id="cd06662">
    <property type="entry name" value="SURF1"/>
    <property type="match status" value="1"/>
</dbReference>
<evidence type="ECO:0000256" key="4">
    <source>
        <dbReference type="ARBA" id="ARBA00022989"/>
    </source>
</evidence>
<dbReference type="EMBL" id="PGTZ01000001">
    <property type="protein sequence ID" value="PJI95258.1"/>
    <property type="molecule type" value="Genomic_DNA"/>
</dbReference>
<accession>A0A2M8WWF3</accession>
<sequence length="329" mass="35107">MAEVRHGARTRRQWVTLAVGAVIMALLCLVAARWQWARYDLHRSQAEQISGAYTADPVSLGTLVPGPGDTFAADDEWRPVTVRGHYEPDDTVLLRNRPVGTGAVFHVLVPFVVDAPGDPTDQMVLVVDRGTVPLSNGGALRPDDVPAPPAGELTLTARLRPDEPVTTRTAPPGQVQAISTPMVLAQGADGAAWADGRTTDAYLVADSEDPSVPAADADHTVTPLPTPDLPDAGTNMSYTVQWCLFAAGLLGAYIVLWRRERGPRLTAGDLLAGHTDVDEAEAARAARRSGKPRRVSLEDEEDAYLDAQEAAIATRAGERERQASDTSSA</sequence>
<keyword evidence="3 6" id="KW-0812">Transmembrane</keyword>
<reference evidence="8 9" key="1">
    <citation type="submission" date="2017-11" db="EMBL/GenBank/DDBJ databases">
        <title>Genomic Encyclopedia of Archaeal and Bacterial Type Strains, Phase II (KMG-II): From Individual Species to Whole Genera.</title>
        <authorList>
            <person name="Goeker M."/>
        </authorList>
    </citation>
    <scope>NUCLEOTIDE SEQUENCE [LARGE SCALE GENOMIC DNA]</scope>
    <source>
        <strain evidence="8 9">DSM 22413</strain>
    </source>
</reference>
<evidence type="ECO:0000256" key="7">
    <source>
        <dbReference type="SAM" id="MobiDB-lite"/>
    </source>
</evidence>
<dbReference type="PROSITE" id="PS50895">
    <property type="entry name" value="SURF1"/>
    <property type="match status" value="1"/>
</dbReference>
<protein>
    <recommendedName>
        <fullName evidence="6">SURF1-like protein</fullName>
    </recommendedName>
</protein>
<evidence type="ECO:0000256" key="6">
    <source>
        <dbReference type="RuleBase" id="RU363076"/>
    </source>
</evidence>
<feature type="transmembrane region" description="Helical" evidence="6">
    <location>
        <begin position="238"/>
        <end position="256"/>
    </location>
</feature>